<feature type="binding site" evidence="11">
    <location>
        <position position="132"/>
    </location>
    <ligand>
        <name>pyrroloquinoline quinone</name>
        <dbReference type="ChEBI" id="CHEBI:58442"/>
    </ligand>
</feature>
<evidence type="ECO:0000256" key="4">
    <source>
        <dbReference type="ARBA" id="ARBA00022729"/>
    </source>
</evidence>
<dbReference type="InterPro" id="IPR018391">
    <property type="entry name" value="PQQ_b-propeller_rpt"/>
</dbReference>
<organism evidence="15 16">
    <name type="scientific">Xanthobacter dioxanivorans</name>
    <dbReference type="NCBI Taxonomy" id="2528964"/>
    <lineage>
        <taxon>Bacteria</taxon>
        <taxon>Pseudomonadati</taxon>
        <taxon>Pseudomonadota</taxon>
        <taxon>Alphaproteobacteria</taxon>
        <taxon>Hyphomicrobiales</taxon>
        <taxon>Xanthobacteraceae</taxon>
        <taxon>Xanthobacter</taxon>
    </lineage>
</organism>
<dbReference type="SMART" id="SM00564">
    <property type="entry name" value="PQQ"/>
    <property type="match status" value="4"/>
</dbReference>
<feature type="binding site" evidence="11">
    <location>
        <position position="342"/>
    </location>
    <ligand>
        <name>pyrroloquinoline quinone</name>
        <dbReference type="ChEBI" id="CHEBI:58442"/>
    </ligand>
</feature>
<dbReference type="InterPro" id="IPR017512">
    <property type="entry name" value="PQQ_MeOH/EtOH_DH"/>
</dbReference>
<dbReference type="SUPFAM" id="SSF50998">
    <property type="entry name" value="Quinoprotein alcohol dehydrogenase-like"/>
    <property type="match status" value="1"/>
</dbReference>
<comment type="cofactor">
    <cofactor evidence="12">
        <name>Ca(2+)</name>
        <dbReference type="ChEBI" id="CHEBI:29108"/>
    </cofactor>
    <text evidence="12">Binds 1 Ca(2+) ion per subunit.</text>
</comment>
<dbReference type="GO" id="GO:0030288">
    <property type="term" value="C:outer membrane-bounded periplasmic space"/>
    <property type="evidence" value="ECO:0007669"/>
    <property type="project" value="InterPro"/>
</dbReference>
<evidence type="ECO:0000256" key="13">
    <source>
        <dbReference type="PIRSR" id="PIRSR617512-4"/>
    </source>
</evidence>
<evidence type="ECO:0000256" key="9">
    <source>
        <dbReference type="ARBA" id="ARBA00023157"/>
    </source>
</evidence>
<evidence type="ECO:0000313" key="16">
    <source>
        <dbReference type="Proteomes" id="UP000596427"/>
    </source>
</evidence>
<evidence type="ECO:0000256" key="10">
    <source>
        <dbReference type="PIRSR" id="PIRSR617512-1"/>
    </source>
</evidence>
<evidence type="ECO:0000313" key="15">
    <source>
        <dbReference type="EMBL" id="QRG07270.1"/>
    </source>
</evidence>
<dbReference type="GO" id="GO:0016614">
    <property type="term" value="F:oxidoreductase activity, acting on CH-OH group of donors"/>
    <property type="evidence" value="ECO:0007669"/>
    <property type="project" value="InterPro"/>
</dbReference>
<dbReference type="EMBL" id="CP063362">
    <property type="protein sequence ID" value="QRG07270.1"/>
    <property type="molecule type" value="Genomic_DNA"/>
</dbReference>
<feature type="binding site" description="axial binding residue" evidence="12">
    <location>
        <position position="624"/>
    </location>
    <ligand>
        <name>heme c</name>
        <dbReference type="ChEBI" id="CHEBI:61717"/>
    </ligand>
    <ligandPart>
        <name>Fe</name>
        <dbReference type="ChEBI" id="CHEBI:18248"/>
    </ligandPart>
</feature>
<gene>
    <name evidence="15" type="ORF">EZH22_02215</name>
</gene>
<dbReference type="InterPro" id="IPR002372">
    <property type="entry name" value="PQQ_rpt_dom"/>
</dbReference>
<feature type="active site" description="Proton acceptor" evidence="10">
    <location>
        <position position="315"/>
    </location>
</feature>
<feature type="binding site" description="axial binding residue" evidence="12">
    <location>
        <position position="663"/>
    </location>
    <ligand>
        <name>heme c</name>
        <dbReference type="ChEBI" id="CHEBI:61717"/>
    </ligand>
    <ligandPart>
        <name>Fe</name>
        <dbReference type="ChEBI" id="CHEBI:18248"/>
    </ligandPart>
</feature>
<feature type="binding site" evidence="11">
    <location>
        <begin position="403"/>
        <end position="404"/>
    </location>
    <ligand>
        <name>pyrroloquinoline quinone</name>
        <dbReference type="ChEBI" id="CHEBI:58442"/>
    </ligand>
</feature>
<evidence type="ECO:0000256" key="7">
    <source>
        <dbReference type="ARBA" id="ARBA00023002"/>
    </source>
</evidence>
<name>A0A974SJ00_9HYPH</name>
<dbReference type="GO" id="GO:0020037">
    <property type="term" value="F:heme binding"/>
    <property type="evidence" value="ECO:0007669"/>
    <property type="project" value="InterPro"/>
</dbReference>
<evidence type="ECO:0000256" key="3">
    <source>
        <dbReference type="ARBA" id="ARBA00022723"/>
    </source>
</evidence>
<protein>
    <submittedName>
        <fullName evidence="15">PQQ-dependent dehydrogenase, methanol/ethanol family</fullName>
        <ecNumber evidence="15">1.1.2.-</ecNumber>
    </submittedName>
</protein>
<dbReference type="GO" id="GO:0070968">
    <property type="term" value="F:pyrroloquinoline quinone binding"/>
    <property type="evidence" value="ECO:0007669"/>
    <property type="project" value="UniProtKB-ARBA"/>
</dbReference>
<dbReference type="Pfam" id="PF01011">
    <property type="entry name" value="PQQ"/>
    <property type="match status" value="2"/>
</dbReference>
<evidence type="ECO:0000256" key="2">
    <source>
        <dbReference type="ARBA" id="ARBA00022617"/>
    </source>
</evidence>
<dbReference type="EC" id="1.1.2.-" evidence="15"/>
<sequence length="689" mass="73981">MGIAAVVHAGGTPATAAPVADVDGRRIIAADSEPGNWMSHGRTYSEQRFSPLKRITEANVAKLGLAWHHDIYTRTARGLEATPIVVDGVLYTSTAWSHVLALDARTGAKLWEFDPEVDGTYAARACCDVVNRGVAVWKGKVFIGAIDGRLIALDATTGKKVWETLTVDRSKDYTITGAPRVVKGKVIIGNGGAEFGVRGYVSAYDAETGAMAWRFYTVPGNPEDGFESPILEIAAKTWAGEWWKYGGGGTVWDSMAYDPDLDLLYIGVGNGSTWNRKIRSQGTGDNLFLSSIVALRPDTGEYVWHFQTTPGESWDYTATQHMILADLVIEGRPRKVLMQAPKNGFFYVLDRETGAFISGKPYIALTWAKGLDPAGRPIVDPQQRYEDTGKPTLVVPGPLGGHNWHPMSFNPQTGLVYIPTRDAGAVYAPAAPDNYSLRPGAWRFGLDMTALTLPEDAKERIQAAKGVKGRLIAWDPVRQVERWAVEMPMIWNGGVVSTAGNLVFAGNAQGLFVAYRADTGEKLWEFAAGTGIVAAPVTYEVDGEQYVTVLAGWGGAVPIVFPGIVADAPSNGTNRVLTFKLGGSAHLPVAEKASSPLAPPPAIANSSAVETGRILFQENCFRCHGESAVGGPVLPDLRRSAAIGDPALWGQIVLGGALAFNGMAPFATQLSQDEVEKIRSYVIKSTHPA</sequence>
<feature type="disulfide bond" evidence="13">
    <location>
        <begin position="126"/>
        <end position="127"/>
    </location>
</feature>
<keyword evidence="9 13" id="KW-1015">Disulfide bond</keyword>
<feature type="binding site" evidence="11">
    <location>
        <position position="176"/>
    </location>
    <ligand>
        <name>pyrroloquinoline quinone</name>
        <dbReference type="ChEBI" id="CHEBI:58442"/>
    </ligand>
</feature>
<comment type="similarity">
    <text evidence="1">Belongs to the bacterial PQQ dehydrogenase family.</text>
</comment>
<keyword evidence="3 12" id="KW-0479">Metal-binding</keyword>
<keyword evidence="16" id="KW-1185">Reference proteome</keyword>
<keyword evidence="4" id="KW-0732">Signal</keyword>
<dbReference type="PROSITE" id="PS51007">
    <property type="entry name" value="CYTC"/>
    <property type="match status" value="1"/>
</dbReference>
<dbReference type="RefSeq" id="WP_231711265.1">
    <property type="nucleotide sequence ID" value="NZ_CP063362.1"/>
</dbReference>
<reference evidence="15 16" key="1">
    <citation type="submission" date="2020-10" db="EMBL/GenBank/DDBJ databases">
        <title>Degradation of 1,4-Dioxane by Xanthobacter sp. YN2, via a Novel Group-2 Soluble Di-Iron Monooxygenase.</title>
        <authorList>
            <person name="Ma F."/>
            <person name="Wang Y."/>
            <person name="Yang J."/>
            <person name="Guo H."/>
            <person name="Su D."/>
            <person name="Yu L."/>
        </authorList>
    </citation>
    <scope>NUCLEOTIDE SEQUENCE [LARGE SCALE GENOMIC DNA]</scope>
    <source>
        <strain evidence="15 16">YN2</strain>
    </source>
</reference>
<dbReference type="InterPro" id="IPR009056">
    <property type="entry name" value="Cyt_c-like_dom"/>
</dbReference>
<dbReference type="InterPro" id="IPR011047">
    <property type="entry name" value="Quinoprotein_ADH-like_sf"/>
</dbReference>
<keyword evidence="5 12" id="KW-0106">Calcium</keyword>
<evidence type="ECO:0000256" key="6">
    <source>
        <dbReference type="ARBA" id="ARBA00022891"/>
    </source>
</evidence>
<evidence type="ECO:0000256" key="11">
    <source>
        <dbReference type="PIRSR" id="PIRSR617512-2"/>
    </source>
</evidence>
<feature type="binding site" evidence="11">
    <location>
        <position position="250"/>
    </location>
    <ligand>
        <name>pyrroloquinoline quinone</name>
        <dbReference type="ChEBI" id="CHEBI:58442"/>
    </ligand>
</feature>
<feature type="binding site" evidence="12">
    <location>
        <position position="270"/>
    </location>
    <ligand>
        <name>Ca(2+)</name>
        <dbReference type="ChEBI" id="CHEBI:29108"/>
    </ligand>
</feature>
<dbReference type="GO" id="GO:0005509">
    <property type="term" value="F:calcium ion binding"/>
    <property type="evidence" value="ECO:0007669"/>
    <property type="project" value="InterPro"/>
</dbReference>
<dbReference type="PANTHER" id="PTHR32303">
    <property type="entry name" value="QUINOPROTEIN ALCOHOL DEHYDROGENASE (CYTOCHROME C)"/>
    <property type="match status" value="1"/>
</dbReference>
<evidence type="ECO:0000256" key="8">
    <source>
        <dbReference type="ARBA" id="ARBA00023004"/>
    </source>
</evidence>
<feature type="domain" description="Cytochrome c" evidence="14">
    <location>
        <begin position="607"/>
        <end position="686"/>
    </location>
</feature>
<keyword evidence="2 11" id="KW-0349">Heme</keyword>
<dbReference type="Gene3D" id="2.140.10.10">
    <property type="entry name" value="Quinoprotein alcohol dehydrogenase-like superfamily"/>
    <property type="match status" value="1"/>
</dbReference>
<dbReference type="GO" id="GO:0009055">
    <property type="term" value="F:electron transfer activity"/>
    <property type="evidence" value="ECO:0007669"/>
    <property type="project" value="InterPro"/>
</dbReference>
<dbReference type="FunFam" id="2.140.10.10:FF:000003">
    <property type="entry name" value="Methanol dehydrogenase, large subunit"/>
    <property type="match status" value="1"/>
</dbReference>
<dbReference type="KEGG" id="xdi:EZH22_02215"/>
<evidence type="ECO:0000259" key="14">
    <source>
        <dbReference type="PROSITE" id="PS51007"/>
    </source>
</evidence>
<feature type="binding site" description="covalent" evidence="11">
    <location>
        <position position="623"/>
    </location>
    <ligand>
        <name>heme c</name>
        <dbReference type="ChEBI" id="CHEBI:61717"/>
    </ligand>
</feature>
<feature type="binding site" evidence="11">
    <location>
        <begin position="192"/>
        <end position="193"/>
    </location>
    <ligand>
        <name>pyrroloquinoline quinone</name>
        <dbReference type="ChEBI" id="CHEBI:58442"/>
    </ligand>
</feature>
<dbReference type="GO" id="GO:0016020">
    <property type="term" value="C:membrane"/>
    <property type="evidence" value="ECO:0007669"/>
    <property type="project" value="InterPro"/>
</dbReference>
<evidence type="ECO:0000256" key="1">
    <source>
        <dbReference type="ARBA" id="ARBA00008156"/>
    </source>
</evidence>
<dbReference type="Proteomes" id="UP000596427">
    <property type="component" value="Chromosome"/>
</dbReference>
<feature type="binding site" evidence="12">
    <location>
        <position position="315"/>
    </location>
    <ligand>
        <name>Ca(2+)</name>
        <dbReference type="ChEBI" id="CHEBI:29108"/>
    </ligand>
</feature>
<keyword evidence="8 12" id="KW-0408">Iron</keyword>
<dbReference type="NCBIfam" id="TIGR03075">
    <property type="entry name" value="PQQ_enz_alc_DH"/>
    <property type="match status" value="1"/>
</dbReference>
<dbReference type="Gene3D" id="1.10.760.10">
    <property type="entry name" value="Cytochrome c-like domain"/>
    <property type="match status" value="1"/>
</dbReference>
<feature type="binding site" evidence="11">
    <location>
        <position position="80"/>
    </location>
    <ligand>
        <name>pyrroloquinoline quinone</name>
        <dbReference type="ChEBI" id="CHEBI:58442"/>
    </ligand>
</feature>
<dbReference type="InterPro" id="IPR036909">
    <property type="entry name" value="Cyt_c-like_dom_sf"/>
</dbReference>
<feature type="binding site" evidence="12">
    <location>
        <position position="194"/>
    </location>
    <ligand>
        <name>Ca(2+)</name>
        <dbReference type="ChEBI" id="CHEBI:29108"/>
    </ligand>
</feature>
<evidence type="ECO:0000256" key="5">
    <source>
        <dbReference type="ARBA" id="ARBA00022837"/>
    </source>
</evidence>
<accession>A0A974SJ00</accession>
<proteinExistence type="inferred from homology"/>
<keyword evidence="7 15" id="KW-0560">Oxidoreductase</keyword>
<dbReference type="AlphaFoldDB" id="A0A974SJ00"/>
<feature type="binding site" description="covalent" evidence="11">
    <location>
        <position position="620"/>
    </location>
    <ligand>
        <name>heme c</name>
        <dbReference type="ChEBI" id="CHEBI:61717"/>
    </ligand>
</feature>
<dbReference type="SUPFAM" id="SSF46626">
    <property type="entry name" value="Cytochrome c"/>
    <property type="match status" value="1"/>
</dbReference>
<evidence type="ECO:0000256" key="12">
    <source>
        <dbReference type="PIRSR" id="PIRSR617512-3"/>
    </source>
</evidence>
<keyword evidence="6 11" id="KW-0634">PQQ</keyword>
<dbReference type="InterPro" id="IPR001479">
    <property type="entry name" value="Quinoprotein_DH_CS"/>
</dbReference>
<dbReference type="PROSITE" id="PS00364">
    <property type="entry name" value="BACTERIAL_PQQ_2"/>
    <property type="match status" value="1"/>
</dbReference>
<dbReference type="Pfam" id="PF13442">
    <property type="entry name" value="Cytochrome_CBB3"/>
    <property type="match status" value="1"/>
</dbReference>
<comment type="cofactor">
    <cofactor evidence="11">
        <name>heme c</name>
        <dbReference type="ChEBI" id="CHEBI:61717"/>
    </cofactor>
    <text evidence="11">Binds 1 heme c group per subunit.</text>
</comment>
<dbReference type="CDD" id="cd10279">
    <property type="entry name" value="PQQ_ADH_II"/>
    <property type="match status" value="1"/>
</dbReference>
<comment type="cofactor">
    <cofactor evidence="11">
        <name>pyrroloquinoline quinone</name>
        <dbReference type="ChEBI" id="CHEBI:58442"/>
    </cofactor>
    <text evidence="11">Binds 1 PQQ group per subunit.</text>
</comment>